<organism evidence="2 3">
    <name type="scientific">Salimicrobium album</name>
    <dbReference type="NCBI Taxonomy" id="50717"/>
    <lineage>
        <taxon>Bacteria</taxon>
        <taxon>Bacillati</taxon>
        <taxon>Bacillota</taxon>
        <taxon>Bacilli</taxon>
        <taxon>Bacillales</taxon>
        <taxon>Bacillaceae</taxon>
        <taxon>Salimicrobium</taxon>
    </lineage>
</organism>
<keyword evidence="3" id="KW-1185">Reference proteome</keyword>
<reference evidence="2 3" key="1">
    <citation type="submission" date="2016-10" db="EMBL/GenBank/DDBJ databases">
        <authorList>
            <person name="Varghese N."/>
            <person name="Submissions S."/>
        </authorList>
    </citation>
    <scope>NUCLEOTIDE SEQUENCE [LARGE SCALE GENOMIC DNA]</scope>
    <source>
        <strain evidence="2 3">DSM 20748</strain>
    </source>
</reference>
<protein>
    <submittedName>
        <fullName evidence="2">Diamine N-acetyltransferase</fullName>
    </submittedName>
</protein>
<dbReference type="EMBL" id="FNOS01000003">
    <property type="protein sequence ID" value="SDX88098.1"/>
    <property type="molecule type" value="Genomic_DNA"/>
</dbReference>
<sequence>MEDHIWLRPLEKDDVPFMHKLYNKKEIMDFWFTEAHFPKDRITTGFEERKEPGKHRLFVICKDEMSIGLTGLYDIEPVHRNTEFGIMIDPVHQGNGHAGEVTKMMVDYAFRTLNLHKVHLIVATENEKAVHIYKKIGFEIEGEMKEHYFINGEYRDAYMMAILKHSYENRVSE</sequence>
<dbReference type="Gene3D" id="3.40.630.30">
    <property type="match status" value="1"/>
</dbReference>
<feature type="domain" description="N-acetyltransferase" evidence="1">
    <location>
        <begin position="5"/>
        <end position="165"/>
    </location>
</feature>
<comment type="caution">
    <text evidence="2">The sequence shown here is derived from an EMBL/GenBank/DDBJ whole genome shotgun (WGS) entry which is preliminary data.</text>
</comment>
<dbReference type="PANTHER" id="PTHR43415:SF6">
    <property type="entry name" value="SPERMIDINE N(1)-ACETYLTRANSFERASE"/>
    <property type="match status" value="1"/>
</dbReference>
<dbReference type="InterPro" id="IPR000182">
    <property type="entry name" value="GNAT_dom"/>
</dbReference>
<evidence type="ECO:0000313" key="3">
    <source>
        <dbReference type="Proteomes" id="UP000198647"/>
    </source>
</evidence>
<proteinExistence type="predicted"/>
<gene>
    <name evidence="2" type="ORF">SAMN04488081_1596</name>
</gene>
<dbReference type="RefSeq" id="WP_076572204.1">
    <property type="nucleotide sequence ID" value="NZ_FNOS01000003.1"/>
</dbReference>
<dbReference type="InterPro" id="IPR016181">
    <property type="entry name" value="Acyl_CoA_acyltransferase"/>
</dbReference>
<dbReference type="Proteomes" id="UP000198647">
    <property type="component" value="Unassembled WGS sequence"/>
</dbReference>
<dbReference type="PANTHER" id="PTHR43415">
    <property type="entry name" value="SPERMIDINE N(1)-ACETYLTRANSFERASE"/>
    <property type="match status" value="1"/>
</dbReference>
<accession>A0A1H3FCJ9</accession>
<dbReference type="SUPFAM" id="SSF55729">
    <property type="entry name" value="Acyl-CoA N-acyltransferases (Nat)"/>
    <property type="match status" value="1"/>
</dbReference>
<evidence type="ECO:0000313" key="2">
    <source>
        <dbReference type="EMBL" id="SDX88098.1"/>
    </source>
</evidence>
<dbReference type="PROSITE" id="PS51186">
    <property type="entry name" value="GNAT"/>
    <property type="match status" value="1"/>
</dbReference>
<name>A0A1H3FCJ9_9BACI</name>
<dbReference type="Pfam" id="PF13302">
    <property type="entry name" value="Acetyltransf_3"/>
    <property type="match status" value="1"/>
</dbReference>
<evidence type="ECO:0000259" key="1">
    <source>
        <dbReference type="PROSITE" id="PS51186"/>
    </source>
</evidence>